<evidence type="ECO:0000259" key="1">
    <source>
        <dbReference type="Pfam" id="PF21374"/>
    </source>
</evidence>
<dbReference type="AlphaFoldDB" id="A0A6N7QUL8"/>
<evidence type="ECO:0000259" key="2">
    <source>
        <dbReference type="Pfam" id="PF22772"/>
    </source>
</evidence>
<dbReference type="GO" id="GO:0016740">
    <property type="term" value="F:transferase activity"/>
    <property type="evidence" value="ECO:0007669"/>
    <property type="project" value="UniProtKB-KW"/>
</dbReference>
<dbReference type="Pfam" id="PF21374">
    <property type="entry name" value="WsaF_N"/>
    <property type="match status" value="1"/>
</dbReference>
<keyword evidence="3" id="KW-0808">Transferase</keyword>
<protein>
    <submittedName>
        <fullName evidence="3">Glycosyltransferase</fullName>
    </submittedName>
</protein>
<dbReference type="CDD" id="cd03801">
    <property type="entry name" value="GT4_PimA-like"/>
    <property type="match status" value="1"/>
</dbReference>
<dbReference type="InterPro" id="IPR055050">
    <property type="entry name" value="WsaF_C"/>
</dbReference>
<dbReference type="InterPro" id="IPR048510">
    <property type="entry name" value="WsaF_N"/>
</dbReference>
<evidence type="ECO:0000313" key="4">
    <source>
        <dbReference type="Proteomes" id="UP000433788"/>
    </source>
</evidence>
<dbReference type="SUPFAM" id="SSF53756">
    <property type="entry name" value="UDP-Glycosyltransferase/glycogen phosphorylase"/>
    <property type="match status" value="1"/>
</dbReference>
<organism evidence="3 4">
    <name type="scientific">Spiribacter salilacus</name>
    <dbReference type="NCBI Taxonomy" id="2664894"/>
    <lineage>
        <taxon>Bacteria</taxon>
        <taxon>Pseudomonadati</taxon>
        <taxon>Pseudomonadota</taxon>
        <taxon>Gammaproteobacteria</taxon>
        <taxon>Chromatiales</taxon>
        <taxon>Ectothiorhodospiraceae</taxon>
        <taxon>Spiribacter</taxon>
    </lineage>
</organism>
<evidence type="ECO:0000313" key="3">
    <source>
        <dbReference type="EMBL" id="MRH79053.1"/>
    </source>
</evidence>
<dbReference type="Proteomes" id="UP000433788">
    <property type="component" value="Unassembled WGS sequence"/>
</dbReference>
<comment type="caution">
    <text evidence="3">The sequence shown here is derived from an EMBL/GenBank/DDBJ whole genome shotgun (WGS) entry which is preliminary data.</text>
</comment>
<dbReference type="Pfam" id="PF22772">
    <property type="entry name" value="WsaF_C"/>
    <property type="match status" value="1"/>
</dbReference>
<proteinExistence type="predicted"/>
<dbReference type="GO" id="GO:0030247">
    <property type="term" value="F:polysaccharide binding"/>
    <property type="evidence" value="ECO:0007669"/>
    <property type="project" value="InterPro"/>
</dbReference>
<dbReference type="Gene3D" id="3.40.50.2000">
    <property type="entry name" value="Glycogen Phosphorylase B"/>
    <property type="match status" value="1"/>
</dbReference>
<name>A0A6N7QUL8_9GAMM</name>
<dbReference type="Gene3D" id="3.40.50.11090">
    <property type="match status" value="1"/>
</dbReference>
<gene>
    <name evidence="3" type="ORF">GH984_10100</name>
</gene>
<dbReference type="EMBL" id="WJPP01000005">
    <property type="protein sequence ID" value="MRH79053.1"/>
    <property type="molecule type" value="Genomic_DNA"/>
</dbReference>
<feature type="domain" description="WsaF C-terminal" evidence="2">
    <location>
        <begin position="242"/>
        <end position="362"/>
    </location>
</feature>
<accession>A0A6N7QUL8</accession>
<sequence length="407" mass="44946">MGLSRLCRFLAWLRGVPGISPAPAPEQVPAPAPISTWTPDLQRIATHPRRELVPPQAPVHSKQLNLQWIIPDAANKSGGGHMSIFRHVRFLEAQGHQQTLWLRPPWFHNSPEEALKTFQAYQPLSAGVEVRFLPDDPGQISGDAVIATDWWTAYPALAVSHVRERFYVVQDFEPQFQPMGAGYLLAENTYRFGFKCLCGGNWLAQRLREDYACWTRAWPLAYDPEIYFSQGSVSTKHSAIPRIAFYYRPSTPRRAVELALAAFELLHAQGLHFSVDFFGEPLAFTPAYSYQDHGVLTPPELADLYRAVDLGVVFSATNYSLIPLEMMACGLPVVELDMPGTRAVFPAGTTLSVAPDPVKIAAGIQSALSEPAQLAQIRQAAAEHVATLNWAASCTAFEQALIEGLTA</sequence>
<reference evidence="3 4" key="1">
    <citation type="submission" date="2019-11" db="EMBL/GenBank/DDBJ databases">
        <authorList>
            <person name="Zhang X.Y."/>
        </authorList>
    </citation>
    <scope>NUCLEOTIDE SEQUENCE [LARGE SCALE GENOMIC DNA]</scope>
    <source>
        <strain evidence="3 4">C176</strain>
    </source>
</reference>
<feature type="domain" description="WsaF N-terminal" evidence="1">
    <location>
        <begin position="143"/>
        <end position="192"/>
    </location>
</feature>
<keyword evidence="4" id="KW-1185">Reference proteome</keyword>